<keyword evidence="2" id="KW-0805">Transcription regulation</keyword>
<dbReference type="InterPro" id="IPR004343">
    <property type="entry name" value="Plus-3_dom"/>
</dbReference>
<comment type="subcellular location">
    <subcellularLocation>
        <location evidence="1">Nucleus</location>
    </subcellularLocation>
</comment>
<dbReference type="EMBL" id="JARPOI010000018">
    <property type="protein sequence ID" value="KAJ9136192.1"/>
    <property type="molecule type" value="Genomic_DNA"/>
</dbReference>
<dbReference type="PANTHER" id="PTHR13115">
    <property type="entry name" value="RNA POLYMERASE-ASSOCIATED PROTEIN RTF1 HOMOLOG"/>
    <property type="match status" value="1"/>
</dbReference>
<evidence type="ECO:0000313" key="7">
    <source>
        <dbReference type="EMBL" id="KAJ9136192.1"/>
    </source>
</evidence>
<dbReference type="SMART" id="SM00719">
    <property type="entry name" value="Plus3"/>
    <property type="match status" value="1"/>
</dbReference>
<dbReference type="PROSITE" id="PS51360">
    <property type="entry name" value="PLUS3"/>
    <property type="match status" value="1"/>
</dbReference>
<accession>A0ABQ9KFZ3</accession>
<evidence type="ECO:0000256" key="2">
    <source>
        <dbReference type="ARBA" id="ARBA00023015"/>
    </source>
</evidence>
<feature type="compositionally biased region" description="Low complexity" evidence="5">
    <location>
        <begin position="103"/>
        <end position="112"/>
    </location>
</feature>
<dbReference type="Gene3D" id="3.90.70.200">
    <property type="entry name" value="Plus-3 domain"/>
    <property type="match status" value="1"/>
</dbReference>
<gene>
    <name evidence="7" type="ORF">P3X46_033293</name>
</gene>
<comment type="caution">
    <text evidence="7">The sequence shown here is derived from an EMBL/GenBank/DDBJ whole genome shotgun (WGS) entry which is preliminary data.</text>
</comment>
<dbReference type="Pfam" id="PF03126">
    <property type="entry name" value="Plus-3"/>
    <property type="match status" value="1"/>
</dbReference>
<reference evidence="7 8" key="1">
    <citation type="journal article" date="2023" name="Plant Biotechnol. J.">
        <title>Chromosome-level wild Hevea brasiliensis genome provides new tools for genomic-assisted breeding and valuable loci to elevate rubber yield.</title>
        <authorList>
            <person name="Cheng H."/>
            <person name="Song X."/>
            <person name="Hu Y."/>
            <person name="Wu T."/>
            <person name="Yang Q."/>
            <person name="An Z."/>
            <person name="Feng S."/>
            <person name="Deng Z."/>
            <person name="Wu W."/>
            <person name="Zeng X."/>
            <person name="Tu M."/>
            <person name="Wang X."/>
            <person name="Huang H."/>
        </authorList>
    </citation>
    <scope>NUCLEOTIDE SEQUENCE [LARGE SCALE GENOMIC DNA]</scope>
    <source>
        <strain evidence="7">MT/VB/25A 57/8</strain>
    </source>
</reference>
<evidence type="ECO:0000256" key="4">
    <source>
        <dbReference type="ARBA" id="ARBA00023242"/>
    </source>
</evidence>
<protein>
    <recommendedName>
        <fullName evidence="6">Plus3 domain-containing protein</fullName>
    </recommendedName>
</protein>
<proteinExistence type="predicted"/>
<evidence type="ECO:0000259" key="6">
    <source>
        <dbReference type="PROSITE" id="PS51360"/>
    </source>
</evidence>
<feature type="region of interest" description="Disordered" evidence="5">
    <location>
        <begin position="13"/>
        <end position="146"/>
    </location>
</feature>
<dbReference type="Proteomes" id="UP001174677">
    <property type="component" value="Chromosome 18"/>
</dbReference>
<dbReference type="PANTHER" id="PTHR13115:SF8">
    <property type="entry name" value="RNA POLYMERASE-ASSOCIATED PROTEIN RTF1 HOMOLOG"/>
    <property type="match status" value="1"/>
</dbReference>
<dbReference type="InterPro" id="IPR036128">
    <property type="entry name" value="Plus3-like_sf"/>
</dbReference>
<feature type="compositionally biased region" description="Basic and acidic residues" evidence="5">
    <location>
        <begin position="50"/>
        <end position="84"/>
    </location>
</feature>
<keyword evidence="4" id="KW-0539">Nucleus</keyword>
<feature type="domain" description="Plus3" evidence="6">
    <location>
        <begin position="143"/>
        <end position="232"/>
    </location>
</feature>
<keyword evidence="3" id="KW-0804">Transcription</keyword>
<evidence type="ECO:0000256" key="5">
    <source>
        <dbReference type="SAM" id="MobiDB-lite"/>
    </source>
</evidence>
<keyword evidence="8" id="KW-1185">Reference proteome</keyword>
<feature type="compositionally biased region" description="Basic and acidic residues" evidence="5">
    <location>
        <begin position="13"/>
        <end position="35"/>
    </location>
</feature>
<dbReference type="SUPFAM" id="SSF159042">
    <property type="entry name" value="Plus3-like"/>
    <property type="match status" value="1"/>
</dbReference>
<sequence length="232" mass="25854">MILYEWADRKGDKNLTERIRSKRDNERPTRSRKETPSLPSSRGVCTSARSADRAAAKDDALNELKAKRLKQQDPEAHHRLRDVSRGTSGSHGLPPIKQKRFTSASLSSSSSDSENRSHSEDEGSTGDVGMGDSDEDTDAGSAGPTFDDIKEITVQRSKLAKWIMEPWFEELIVGCFVRVGIGRSKSGLIYRLCLVQNVDAADPDRPYKLENKITYKYVNVVWGNEVADGYGF</sequence>
<evidence type="ECO:0000313" key="8">
    <source>
        <dbReference type="Proteomes" id="UP001174677"/>
    </source>
</evidence>
<name>A0ABQ9KFZ3_HEVBR</name>
<evidence type="ECO:0000256" key="1">
    <source>
        <dbReference type="ARBA" id="ARBA00004123"/>
    </source>
</evidence>
<organism evidence="7 8">
    <name type="scientific">Hevea brasiliensis</name>
    <name type="common">Para rubber tree</name>
    <name type="synonym">Siphonia brasiliensis</name>
    <dbReference type="NCBI Taxonomy" id="3981"/>
    <lineage>
        <taxon>Eukaryota</taxon>
        <taxon>Viridiplantae</taxon>
        <taxon>Streptophyta</taxon>
        <taxon>Embryophyta</taxon>
        <taxon>Tracheophyta</taxon>
        <taxon>Spermatophyta</taxon>
        <taxon>Magnoliopsida</taxon>
        <taxon>eudicotyledons</taxon>
        <taxon>Gunneridae</taxon>
        <taxon>Pentapetalae</taxon>
        <taxon>rosids</taxon>
        <taxon>fabids</taxon>
        <taxon>Malpighiales</taxon>
        <taxon>Euphorbiaceae</taxon>
        <taxon>Crotonoideae</taxon>
        <taxon>Micrandreae</taxon>
        <taxon>Hevea</taxon>
    </lineage>
</organism>
<evidence type="ECO:0000256" key="3">
    <source>
        <dbReference type="ARBA" id="ARBA00023163"/>
    </source>
</evidence>